<name>A0A238XW62_9RHOB</name>
<gene>
    <name evidence="2" type="ORF">SAMN06265370_11355</name>
</gene>
<dbReference type="RefSeq" id="WP_089271609.1">
    <property type="nucleotide sequence ID" value="NZ_FZNN01000013.1"/>
</dbReference>
<accession>A0A238XW62</accession>
<reference evidence="2 3" key="1">
    <citation type="submission" date="2017-06" db="EMBL/GenBank/DDBJ databases">
        <authorList>
            <person name="Kim H.J."/>
            <person name="Triplett B.A."/>
        </authorList>
    </citation>
    <scope>NUCLEOTIDE SEQUENCE [LARGE SCALE GENOMIC DNA]</scope>
    <source>
        <strain evidence="2 3">DSM 29052</strain>
    </source>
</reference>
<keyword evidence="1" id="KW-0472">Membrane</keyword>
<dbReference type="OrthoDB" id="7822309at2"/>
<keyword evidence="1" id="KW-1133">Transmembrane helix</keyword>
<proteinExistence type="predicted"/>
<evidence type="ECO:0000256" key="1">
    <source>
        <dbReference type="SAM" id="Phobius"/>
    </source>
</evidence>
<feature type="transmembrane region" description="Helical" evidence="1">
    <location>
        <begin position="108"/>
        <end position="126"/>
    </location>
</feature>
<keyword evidence="1" id="KW-0812">Transmembrane</keyword>
<dbReference type="EMBL" id="FZNN01000013">
    <property type="protein sequence ID" value="SNR62808.1"/>
    <property type="molecule type" value="Genomic_DNA"/>
</dbReference>
<evidence type="ECO:0000313" key="2">
    <source>
        <dbReference type="EMBL" id="SNR62808.1"/>
    </source>
</evidence>
<keyword evidence="3" id="KW-1185">Reference proteome</keyword>
<protein>
    <submittedName>
        <fullName evidence="2">Uncharacterized protein</fullName>
    </submittedName>
</protein>
<evidence type="ECO:0000313" key="3">
    <source>
        <dbReference type="Proteomes" id="UP000198417"/>
    </source>
</evidence>
<dbReference type="Proteomes" id="UP000198417">
    <property type="component" value="Unassembled WGS sequence"/>
</dbReference>
<sequence>MTALKQYQRLEASGLWRPSPDAQRRDVVVSMGDATLTITDTSDRVLAHWSLAAVARANKGVLPALYFPDGDPGETLELAASEADMIDALDRVRRAIERRRPSPGKLRVYLTSGSAAVLLGLAVFWLPGALLRHTVKVVPDVKRVEIGDALLDRITRVAGLPCAAPQAQEPLRHLAARVLGEDRRDALVVLRDGVRKTVHLPGGRILLNRSLVEDPEDPDVTAGYILVESVRRMGRDPLEGLLRHAGLWPSLQLLTTGSLPASVLDEYAESLLLEVPPKEPLDQLVKAFAAAELRTTPYAYAEDMTGESSLPLIEADPRKEEGSRQVLSDADWVRLQGICGG</sequence>
<dbReference type="AlphaFoldDB" id="A0A238XW62"/>
<organism evidence="2 3">
    <name type="scientific">Puniceibacterium sediminis</name>
    <dbReference type="NCBI Taxonomy" id="1608407"/>
    <lineage>
        <taxon>Bacteria</taxon>
        <taxon>Pseudomonadati</taxon>
        <taxon>Pseudomonadota</taxon>
        <taxon>Alphaproteobacteria</taxon>
        <taxon>Rhodobacterales</taxon>
        <taxon>Paracoccaceae</taxon>
        <taxon>Puniceibacterium</taxon>
    </lineage>
</organism>